<keyword evidence="3" id="KW-1185">Reference proteome</keyword>
<evidence type="ECO:0000313" key="3">
    <source>
        <dbReference type="Proteomes" id="UP001529510"/>
    </source>
</evidence>
<dbReference type="AlphaFoldDB" id="A0ABD0RG78"/>
<dbReference type="Proteomes" id="UP001529510">
    <property type="component" value="Unassembled WGS sequence"/>
</dbReference>
<feature type="region of interest" description="Disordered" evidence="1">
    <location>
        <begin position="120"/>
        <end position="147"/>
    </location>
</feature>
<dbReference type="PANTHER" id="PTHR35617">
    <property type="entry name" value="PHAGE_INTEGRASE DOMAIN-CONTAINING PROTEIN"/>
    <property type="match status" value="1"/>
</dbReference>
<comment type="caution">
    <text evidence="2">The sequence shown here is derived from an EMBL/GenBank/DDBJ whole genome shotgun (WGS) entry which is preliminary data.</text>
</comment>
<proteinExistence type="predicted"/>
<feature type="non-terminal residue" evidence="2">
    <location>
        <position position="1"/>
    </location>
</feature>
<name>A0ABD0RG78_CIRMR</name>
<dbReference type="PANTHER" id="PTHR35617:SF3">
    <property type="entry name" value="CORE-BINDING (CB) DOMAIN-CONTAINING PROTEIN"/>
    <property type="match status" value="1"/>
</dbReference>
<protein>
    <recommendedName>
        <fullName evidence="4">Reverse transcriptase domain-containing protein</fullName>
    </recommendedName>
</protein>
<dbReference type="SUPFAM" id="SSF47823">
    <property type="entry name" value="lambda integrase-like, N-terminal domain"/>
    <property type="match status" value="1"/>
</dbReference>
<evidence type="ECO:0008006" key="4">
    <source>
        <dbReference type="Google" id="ProtNLM"/>
    </source>
</evidence>
<dbReference type="SUPFAM" id="SSF56672">
    <property type="entry name" value="DNA/RNA polymerases"/>
    <property type="match status" value="1"/>
</dbReference>
<gene>
    <name evidence="2" type="ORF">M9458_006083</name>
</gene>
<evidence type="ECO:0000313" key="2">
    <source>
        <dbReference type="EMBL" id="KAL0197543.1"/>
    </source>
</evidence>
<reference evidence="2 3" key="1">
    <citation type="submission" date="2024-05" db="EMBL/GenBank/DDBJ databases">
        <title>Genome sequencing and assembly of Indian major carp, Cirrhinus mrigala (Hamilton, 1822).</title>
        <authorList>
            <person name="Mohindra V."/>
            <person name="Chowdhury L.M."/>
            <person name="Lal K."/>
            <person name="Jena J.K."/>
        </authorList>
    </citation>
    <scope>NUCLEOTIDE SEQUENCE [LARGE SCALE GENOMIC DNA]</scope>
    <source>
        <strain evidence="2">CM1030</strain>
        <tissue evidence="2">Blood</tissue>
    </source>
</reference>
<sequence>VAEAAHVPLKEQGIRILNYLDEKLILAQDLVLAHLSQLGLRVNWEKSKLSPMQRISFLCMELDLVEQTTRLTQECAQSVLNCLNTFKCRTAVPLKLFQRLLGHMAAHGSYTAGAAPYETASTLAPRPSPEEGVATRHSPGQSDTGLPPKFHPMAGVPLEQVFRHAVVHTDASTTGWGATYDGQAVSGVWMGPQLHWHINCLELLAVVLTRQAHAGPHGQHCDRCVHQLTRWSTLPSHVATCPPPPPLESEASELTSCHSHSGLAQPCTPRRMETPSPVGPADMETFWVGSGRPVHLSRNVPLPVVLFPDRGNAQHGRTGTQQATGPAQTLCKIREDEEQFLLVAPYWPTRTWFPELILLVTPPWQIPLRKDLLTQRGGTLWHPCPDLWKLHVWSLDGMRKVVDTIASARAQSMRHAYALKWNLFIETPEDARSESLSPSTLKVYVAAISAHHDPIEGKSVEKHDLVISFLRGARRLNPPRLPSVPSWDLSLVLTALWQAPFEHLRSVELKFLSMKTLLLLALASIKRVGDLHAFSVDESCLEFGLVDSKVTLRPRPGYVPK</sequence>
<feature type="non-terminal residue" evidence="2">
    <location>
        <position position="561"/>
    </location>
</feature>
<dbReference type="EMBL" id="JAMKFB020000003">
    <property type="protein sequence ID" value="KAL0197543.1"/>
    <property type="molecule type" value="Genomic_DNA"/>
</dbReference>
<dbReference type="InterPro" id="IPR043502">
    <property type="entry name" value="DNA/RNA_pol_sf"/>
</dbReference>
<organism evidence="2 3">
    <name type="scientific">Cirrhinus mrigala</name>
    <name type="common">Mrigala</name>
    <dbReference type="NCBI Taxonomy" id="683832"/>
    <lineage>
        <taxon>Eukaryota</taxon>
        <taxon>Metazoa</taxon>
        <taxon>Chordata</taxon>
        <taxon>Craniata</taxon>
        <taxon>Vertebrata</taxon>
        <taxon>Euteleostomi</taxon>
        <taxon>Actinopterygii</taxon>
        <taxon>Neopterygii</taxon>
        <taxon>Teleostei</taxon>
        <taxon>Ostariophysi</taxon>
        <taxon>Cypriniformes</taxon>
        <taxon>Cyprinidae</taxon>
        <taxon>Labeoninae</taxon>
        <taxon>Labeonini</taxon>
        <taxon>Cirrhinus</taxon>
    </lineage>
</organism>
<accession>A0ABD0RG78</accession>
<evidence type="ECO:0000256" key="1">
    <source>
        <dbReference type="SAM" id="MobiDB-lite"/>
    </source>
</evidence>